<evidence type="ECO:0008006" key="3">
    <source>
        <dbReference type="Google" id="ProtNLM"/>
    </source>
</evidence>
<evidence type="ECO:0000313" key="1">
    <source>
        <dbReference type="EMBL" id="QKX51083.1"/>
    </source>
</evidence>
<proteinExistence type="predicted"/>
<gene>
    <name evidence="1" type="ORF">HF394_11065</name>
</gene>
<name>A0A7H8QCW2_9BACL</name>
<dbReference type="RefSeq" id="WP_176294627.1">
    <property type="nucleotide sequence ID" value="NZ_CP051177.1"/>
</dbReference>
<accession>A0A7H8QCW2</accession>
<reference evidence="2" key="2">
    <citation type="submission" date="2020-06" db="EMBL/GenBank/DDBJ databases">
        <title>Isolation of Planomicrobium glaciei.</title>
        <authorList>
            <person name="Malisova L."/>
            <person name="Safrankova R."/>
            <person name="Jakubu V."/>
            <person name="Spanelova P."/>
        </authorList>
    </citation>
    <scope>NUCLEOTIDE SEQUENCE [LARGE SCALE GENOMIC DNA]</scope>
    <source>
        <strain evidence="2">NRL-ATB46093</strain>
    </source>
</reference>
<protein>
    <recommendedName>
        <fullName evidence="3">DUF1579 domain-containing protein</fullName>
    </recommendedName>
</protein>
<dbReference type="AlphaFoldDB" id="A0A7H8QCW2"/>
<dbReference type="EMBL" id="CP051177">
    <property type="protein sequence ID" value="QKX51083.1"/>
    <property type="molecule type" value="Genomic_DNA"/>
</dbReference>
<sequence length="151" mass="18180">MNASTREDMLKRLDFFIGHWSMEVIHPHLEPNPITGHTSFSWLNEKYVIQRTHIDKAEFPDNTVVYDCNPETGQYLLHYFDTRGVTRLYRMSLENRLWKLWRDKADFSPLDFFQRFTGNVDETGNVIDSKWEQSEDGMDWKHDFQIVYRRA</sequence>
<keyword evidence="2" id="KW-1185">Reference proteome</keyword>
<dbReference type="Proteomes" id="UP000509222">
    <property type="component" value="Chromosome"/>
</dbReference>
<organism evidence="1 2">
    <name type="scientific">Planococcus glaciei</name>
    <dbReference type="NCBI Taxonomy" id="459472"/>
    <lineage>
        <taxon>Bacteria</taxon>
        <taxon>Bacillati</taxon>
        <taxon>Bacillota</taxon>
        <taxon>Bacilli</taxon>
        <taxon>Bacillales</taxon>
        <taxon>Caryophanaceae</taxon>
        <taxon>Planococcus</taxon>
    </lineage>
</organism>
<evidence type="ECO:0000313" key="2">
    <source>
        <dbReference type="Proteomes" id="UP000509222"/>
    </source>
</evidence>
<reference evidence="1 2" key="1">
    <citation type="submission" date="2020-04" db="EMBL/GenBank/DDBJ databases">
        <authorList>
            <person name="Pajer P."/>
            <person name="Broz P."/>
        </authorList>
    </citation>
    <scope>NUCLEOTIDE SEQUENCE [LARGE SCALE GENOMIC DNA]</scope>
    <source>
        <strain evidence="2">NRL-ATB46093</strain>
    </source>
</reference>